<reference evidence="1 2" key="1">
    <citation type="journal article" date="2014" name="Genome Announc.">
        <title>Draft Genome Sequences of Two Vibrionaceae Species, Vibrio ponticus C121 and Photobacterium aphoticum C119, Isolated as Coral Reef Microbiota.</title>
        <authorList>
            <person name="Al-saari N."/>
            <person name="Meirelles P.M."/>
            <person name="Mino S."/>
            <person name="Suda W."/>
            <person name="Oshima K."/>
            <person name="Hattori M."/>
            <person name="Ohkuma M."/>
            <person name="Thompson F.L."/>
            <person name="Gomez-Gil B."/>
            <person name="Sawabe T."/>
            <person name="Sawabe T."/>
        </authorList>
    </citation>
    <scope>NUCLEOTIDE SEQUENCE [LARGE SCALE GENOMIC DNA]</scope>
    <source>
        <strain evidence="1 2">JCM 19237</strain>
    </source>
</reference>
<dbReference type="GO" id="GO:0008781">
    <property type="term" value="F:N-acylneuraminate cytidylyltransferase activity"/>
    <property type="evidence" value="ECO:0007669"/>
    <property type="project" value="UniProtKB-EC"/>
</dbReference>
<gene>
    <name evidence="1" type="ORF">JCM19237_4001</name>
</gene>
<name>A0A090R036_9GAMM</name>
<dbReference type="Proteomes" id="UP000029227">
    <property type="component" value="Unassembled WGS sequence"/>
</dbReference>
<dbReference type="eggNOG" id="COG3980">
    <property type="taxonomic scope" value="Bacteria"/>
</dbReference>
<keyword evidence="1" id="KW-0548">Nucleotidyltransferase</keyword>
<dbReference type="EMBL" id="BBMN01000034">
    <property type="protein sequence ID" value="GAL08840.1"/>
    <property type="molecule type" value="Genomic_DNA"/>
</dbReference>
<evidence type="ECO:0000313" key="1">
    <source>
        <dbReference type="EMBL" id="GAL08840.1"/>
    </source>
</evidence>
<sequence length="311" mass="35153">MLQLMNKIVFVTRATQESGKGHFFRVVRMIKSLYKNYNCTLVVDKDAIAGNERFKCHPFDENHPERLVRELDLSSGDLIWFDIPDLQYQILKRFTGLGIPLVSTNMFEKIGEERYEDLAVYPVFERYKKSLVGGKTLQLSGSDLISIPEEFFSKGESKYPQVLVSMGGTDPMDFTPLVLKAISKIGPSKYKFKVILPKGSSDEKILNEYKSCSHIELYEFGSIDFAKTLKSSEYAIINGGMTRYECIAAKTFFVALSIHDLQASLSEKVTKYGLGENFGVFNEKEIKRLSLLLSSLPLSPGNAQFDDEIPV</sequence>
<dbReference type="Gene3D" id="3.40.50.2000">
    <property type="entry name" value="Glycogen Phosphorylase B"/>
    <property type="match status" value="1"/>
</dbReference>
<protein>
    <submittedName>
        <fullName evidence="1">N-acetylneuraminate cytidylyltransferase</fullName>
        <ecNumber evidence="1">2.7.7.43</ecNumber>
    </submittedName>
</protein>
<dbReference type="EC" id="2.7.7.43" evidence="1"/>
<keyword evidence="1" id="KW-0808">Transferase</keyword>
<dbReference type="AlphaFoldDB" id="A0A090R036"/>
<comment type="caution">
    <text evidence="1">The sequence shown here is derived from an EMBL/GenBank/DDBJ whole genome shotgun (WGS) entry which is preliminary data.</text>
</comment>
<organism evidence="1 2">
    <name type="scientific">Photobacterium aphoticum</name>
    <dbReference type="NCBI Taxonomy" id="754436"/>
    <lineage>
        <taxon>Bacteria</taxon>
        <taxon>Pseudomonadati</taxon>
        <taxon>Pseudomonadota</taxon>
        <taxon>Gammaproteobacteria</taxon>
        <taxon>Vibrionales</taxon>
        <taxon>Vibrionaceae</taxon>
        <taxon>Photobacterium</taxon>
    </lineage>
</organism>
<proteinExistence type="predicted"/>
<evidence type="ECO:0000313" key="2">
    <source>
        <dbReference type="Proteomes" id="UP000029227"/>
    </source>
</evidence>
<accession>A0A090R036</accession>
<dbReference type="STRING" id="754436.JCM19237_4001"/>